<evidence type="ECO:0000256" key="1">
    <source>
        <dbReference type="SAM" id="MobiDB-lite"/>
    </source>
</evidence>
<dbReference type="STRING" id="666510.ASAC_1411"/>
<gene>
    <name evidence="2" type="ordered locus">ASAC_1411</name>
</gene>
<proteinExistence type="predicted"/>
<dbReference type="AlphaFoldDB" id="D9PZ29"/>
<dbReference type="GeneID" id="9499668"/>
<sequence>MAFTRLSLELSSKTMEPSPPPRELSTSIEIELSSLSLTLGVTEALPLTVALMSTLLPSASTAILDPP</sequence>
<dbReference type="RefSeq" id="WP_013267328.1">
    <property type="nucleotide sequence ID" value="NC_014374.1"/>
</dbReference>
<feature type="region of interest" description="Disordered" evidence="1">
    <location>
        <begin position="1"/>
        <end position="25"/>
    </location>
</feature>
<keyword evidence="3" id="KW-1185">Reference proteome</keyword>
<evidence type="ECO:0000313" key="2">
    <source>
        <dbReference type="EMBL" id="ADL19816.1"/>
    </source>
</evidence>
<organism evidence="2 3">
    <name type="scientific">Acidilobus saccharovorans (strain DSM 16705 / JCM 18335 / VKM B-2471 / 345-15)</name>
    <dbReference type="NCBI Taxonomy" id="666510"/>
    <lineage>
        <taxon>Archaea</taxon>
        <taxon>Thermoproteota</taxon>
        <taxon>Thermoprotei</taxon>
        <taxon>Acidilobales</taxon>
        <taxon>Acidilobaceae</taxon>
        <taxon>Acidilobus</taxon>
    </lineage>
</organism>
<dbReference type="Proteomes" id="UP000000346">
    <property type="component" value="Chromosome"/>
</dbReference>
<dbReference type="InParanoid" id="D9PZ29"/>
<dbReference type="KEGG" id="asc:ASAC_1411"/>
<dbReference type="HOGENOM" id="CLU_2801993_0_0_2"/>
<reference evidence="2 3" key="1">
    <citation type="journal article" date="2010" name="Appl. Environ. Microbiol.">
        <title>The genome sequence of the crenarchaeon Acidilobus saccharovorans supports a new order, Acidilobales, and suggests an important ecological role in terrestrial acidic hot springs.</title>
        <authorList>
            <person name="Mardanov A.V."/>
            <person name="Svetlitchnyi V.A."/>
            <person name="Beletsky A.V."/>
            <person name="Prokofeva M.I."/>
            <person name="Bonch-Osmolovskaya E.A."/>
            <person name="Ravin N.V."/>
            <person name="Skryabin K.G."/>
        </authorList>
    </citation>
    <scope>NUCLEOTIDE SEQUENCE [LARGE SCALE GENOMIC DNA]</scope>
    <source>
        <strain evidence="3">DSM 16705 / JCM 18335 / VKM B-2471 / 345-15</strain>
    </source>
</reference>
<name>D9PZ29_ACIS3</name>
<evidence type="ECO:0000313" key="3">
    <source>
        <dbReference type="Proteomes" id="UP000000346"/>
    </source>
</evidence>
<protein>
    <submittedName>
        <fullName evidence="2">Uncharacterized protein</fullName>
    </submittedName>
</protein>
<dbReference type="EMBL" id="CP001742">
    <property type="protein sequence ID" value="ADL19816.1"/>
    <property type="molecule type" value="Genomic_DNA"/>
</dbReference>
<accession>D9PZ29</accession>